<comment type="caution">
    <text evidence="2">The sequence shown here is derived from an EMBL/GenBank/DDBJ whole genome shotgun (WGS) entry which is preliminary data.</text>
</comment>
<dbReference type="AlphaFoldDB" id="A0A1Z5J561"/>
<reference evidence="2 3" key="1">
    <citation type="submission" date="2015-11" db="EMBL/GenBank/DDBJ databases">
        <title>Draft genome sequences of new species of the genus Lactobacillus isolated from orchardgrass silage.</title>
        <authorList>
            <person name="Tohno M."/>
            <person name="Tanizawa Y."/>
            <person name="Arita M."/>
        </authorList>
    </citation>
    <scope>NUCLEOTIDE SEQUENCE [LARGE SCALE GENOMIC DNA]</scope>
    <source>
        <strain evidence="2 3">IWT5</strain>
    </source>
</reference>
<proteinExistence type="predicted"/>
<evidence type="ECO:0000313" key="2">
    <source>
        <dbReference type="EMBL" id="GAX08972.1"/>
    </source>
</evidence>
<protein>
    <submittedName>
        <fullName evidence="2">Uncharacterized protein</fullName>
    </submittedName>
</protein>
<dbReference type="EMBL" id="BCMJ01000011">
    <property type="protein sequence ID" value="GAX08972.1"/>
    <property type="molecule type" value="Genomic_DNA"/>
</dbReference>
<gene>
    <name evidence="2" type="ORF">IWT5_02141</name>
</gene>
<sequence>MTEMANKRQRKKQYKKNMKEIARLSEAMSPKTLDTQEEINAWLFGDDEEDSANSLKADNHFWDESNWSGFRDSITDEDREWDTMKSIGKEKLNASNDSVAMWRLLDSRKNDKAVDLDEMIAEVDAENQHDDSSEFWNTIDDQAKKYGSVDTPEVDWGQNVEMDSEDDEDE</sequence>
<accession>A0A1Z5J561</accession>
<dbReference type="Proteomes" id="UP000223370">
    <property type="component" value="Unassembled WGS sequence"/>
</dbReference>
<feature type="region of interest" description="Disordered" evidence="1">
    <location>
        <begin position="124"/>
        <end position="170"/>
    </location>
</feature>
<organism evidence="2 3">
    <name type="scientific">Secundilactobacillus silagincola</name>
    <dbReference type="NCBI Taxonomy" id="1714681"/>
    <lineage>
        <taxon>Bacteria</taxon>
        <taxon>Bacillati</taxon>
        <taxon>Bacillota</taxon>
        <taxon>Bacilli</taxon>
        <taxon>Lactobacillales</taxon>
        <taxon>Lactobacillaceae</taxon>
        <taxon>Secundilactobacillus</taxon>
    </lineage>
</organism>
<keyword evidence="3" id="KW-1185">Reference proteome</keyword>
<evidence type="ECO:0000256" key="1">
    <source>
        <dbReference type="SAM" id="MobiDB-lite"/>
    </source>
</evidence>
<evidence type="ECO:0000313" key="3">
    <source>
        <dbReference type="Proteomes" id="UP000223370"/>
    </source>
</evidence>
<name>A0A1Z5J561_9LACO</name>